<accession>A0ACC2YHR5</accession>
<sequence>MPSSRSPAVVKMLVHLDLFLVSLLLLFQSSVSNAELRSYNFSIHRGIRAPDGAPREVYLINDRQPGPLIEAEEGDDIEVFVTNDLDVETTIHWHGILQRGTPDMDGVPGVSQFPVPPGGNFTYRFSVKDEYGFYWYHSHFRAYYSDATRGPLMIHPSPSRRRPFEELASGNDELSALLQAERDAAPVLLTDWYHRLSDEVFAQYFETGAFPNCVDSLLANGYGRVQCLPDYILQAGAGLGIVTPIAADPHDPTPTPMDSMGAMLTGSMSMDSTSMDSMSMNSMTMEMHSMRQRAATEDSAMPGMETSGGMISSLSVTASATVSQPPTEPSVMPTMMPMSSMSSMSDMGSSPLGPRGCTPPMMFKPGYNLTSLPPETCTNTTSSLLMIPANYSQGWLSLNLVNAASVNRMSVSLDAHSMFVYAADGLFVTLQEVKVLHISIGQRYSVMIKLNQQPGDYFLRFASYPLGDMQQVIEGQAIVSYNVEATNDTNLGNVRFDEASTWMLANGSAKLNASELDVTLLAAHRDMGGGWLSYLEPERPILYGNASDGWNANTTYHLPSNSTVDIIMNIANDSLDVMGHPMHLHGHKFWHLGSGNGTFPYGSVLDAPQSLINLGNPPYRDTIDLPPSGWAVIRYVTDNPGAWLFHCHIQWHLVSGMALVLLEGEEQLPGIIGARVNATAIRPPGAGSTTAGASSAYTLHSYWARLVAAALGVILIFY</sequence>
<dbReference type="Proteomes" id="UP001172680">
    <property type="component" value="Unassembled WGS sequence"/>
</dbReference>
<comment type="caution">
    <text evidence="1">The sequence shown here is derived from an EMBL/GenBank/DDBJ whole genome shotgun (WGS) entry which is preliminary data.</text>
</comment>
<gene>
    <name evidence="1" type="ORF">H2199_008934</name>
</gene>
<evidence type="ECO:0000313" key="1">
    <source>
        <dbReference type="EMBL" id="KAJ9634649.1"/>
    </source>
</evidence>
<evidence type="ECO:0000313" key="2">
    <source>
        <dbReference type="Proteomes" id="UP001172680"/>
    </source>
</evidence>
<dbReference type="EMBL" id="JAPDRP010000031">
    <property type="protein sequence ID" value="KAJ9634649.1"/>
    <property type="molecule type" value="Genomic_DNA"/>
</dbReference>
<organism evidence="1 2">
    <name type="scientific">Coniosporium tulheliwenetii</name>
    <dbReference type="NCBI Taxonomy" id="3383036"/>
    <lineage>
        <taxon>Eukaryota</taxon>
        <taxon>Fungi</taxon>
        <taxon>Dikarya</taxon>
        <taxon>Ascomycota</taxon>
        <taxon>Pezizomycotina</taxon>
        <taxon>Dothideomycetes</taxon>
        <taxon>Dothideomycetes incertae sedis</taxon>
        <taxon>Coniosporium</taxon>
    </lineage>
</organism>
<reference evidence="1" key="1">
    <citation type="submission" date="2022-10" db="EMBL/GenBank/DDBJ databases">
        <title>Culturing micro-colonial fungi from biological soil crusts in the Mojave desert and describing Neophaeococcomyces mojavensis, and introducing the new genera and species Taxawa tesnikishii.</title>
        <authorList>
            <person name="Kurbessoian T."/>
            <person name="Stajich J.E."/>
        </authorList>
    </citation>
    <scope>NUCLEOTIDE SEQUENCE</scope>
    <source>
        <strain evidence="1">JES_115</strain>
    </source>
</reference>
<name>A0ACC2YHR5_9PEZI</name>
<keyword evidence="2" id="KW-1185">Reference proteome</keyword>
<protein>
    <submittedName>
        <fullName evidence="1">Uncharacterized protein</fullName>
    </submittedName>
</protein>
<proteinExistence type="predicted"/>